<dbReference type="OrthoDB" id="9781848at2"/>
<evidence type="ECO:0000313" key="2">
    <source>
        <dbReference type="Proteomes" id="UP000219252"/>
    </source>
</evidence>
<gene>
    <name evidence="1" type="ORF">SAMN05877842_1132</name>
</gene>
<name>A0A285ULC4_9BACL</name>
<proteinExistence type="predicted"/>
<dbReference type="Pfam" id="PF13671">
    <property type="entry name" value="AAA_33"/>
    <property type="match status" value="1"/>
</dbReference>
<dbReference type="SUPFAM" id="SSF52540">
    <property type="entry name" value="P-loop containing nucleoside triphosphate hydrolases"/>
    <property type="match status" value="1"/>
</dbReference>
<dbReference type="AlphaFoldDB" id="A0A285ULC4"/>
<evidence type="ECO:0000313" key="1">
    <source>
        <dbReference type="EMBL" id="SOC42487.1"/>
    </source>
</evidence>
<dbReference type="InterPro" id="IPR027417">
    <property type="entry name" value="P-loop_NTPase"/>
</dbReference>
<dbReference type="Proteomes" id="UP000219252">
    <property type="component" value="Unassembled WGS sequence"/>
</dbReference>
<dbReference type="NCBIfam" id="NF005255">
    <property type="entry name" value="PRK06762.2-2"/>
    <property type="match status" value="1"/>
</dbReference>
<dbReference type="Gene3D" id="3.40.50.300">
    <property type="entry name" value="P-loop containing nucleotide triphosphate hydrolases"/>
    <property type="match status" value="1"/>
</dbReference>
<dbReference type="NCBIfam" id="NF005253">
    <property type="entry name" value="PRK06762.1-4"/>
    <property type="match status" value="1"/>
</dbReference>
<sequence>MESKLIILRGNSGSGKTTIANCLQTHFGRGTLLVSQDIIRREMLKVNDREGNLSIDLIRQIAEYGKGKCEIVIVEGILYSKFYCEMLKNLIQFFNNKAFTYYFDLPFEETVRRHNTRAKKDDFGEESLRSWWIEKDYLGVDGETKLTAEMSQNEILDLIINQLNNSITVNH</sequence>
<dbReference type="EMBL" id="OBQC01000013">
    <property type="protein sequence ID" value="SOC42487.1"/>
    <property type="molecule type" value="Genomic_DNA"/>
</dbReference>
<reference evidence="2" key="1">
    <citation type="submission" date="2017-08" db="EMBL/GenBank/DDBJ databases">
        <authorList>
            <person name="Varghese N."/>
            <person name="Submissions S."/>
        </authorList>
    </citation>
    <scope>NUCLEOTIDE SEQUENCE [LARGE SCALE GENOMIC DNA]</scope>
    <source>
        <strain evidence="2">JC23</strain>
    </source>
</reference>
<keyword evidence="2" id="KW-1185">Reference proteome</keyword>
<dbReference type="RefSeq" id="WP_097150478.1">
    <property type="nucleotide sequence ID" value="NZ_OBQC01000013.1"/>
</dbReference>
<dbReference type="NCBIfam" id="NF005251">
    <property type="entry name" value="PRK06762.1-1"/>
    <property type="match status" value="1"/>
</dbReference>
<protein>
    <submittedName>
        <fullName evidence="1">AAA domain-containing protein</fullName>
    </submittedName>
</protein>
<accession>A0A285ULC4</accession>
<organism evidence="1 2">
    <name type="scientific">Ureibacillus acetophenoni</name>
    <dbReference type="NCBI Taxonomy" id="614649"/>
    <lineage>
        <taxon>Bacteria</taxon>
        <taxon>Bacillati</taxon>
        <taxon>Bacillota</taxon>
        <taxon>Bacilli</taxon>
        <taxon>Bacillales</taxon>
        <taxon>Caryophanaceae</taxon>
        <taxon>Ureibacillus</taxon>
    </lineage>
</organism>